<organism evidence="2 3">
    <name type="scientific">Hymenobacter wooponensis</name>
    <dbReference type="NCBI Taxonomy" id="1525360"/>
    <lineage>
        <taxon>Bacteria</taxon>
        <taxon>Pseudomonadati</taxon>
        <taxon>Bacteroidota</taxon>
        <taxon>Cytophagia</taxon>
        <taxon>Cytophagales</taxon>
        <taxon>Hymenobacteraceae</taxon>
        <taxon>Hymenobacter</taxon>
    </lineage>
</organism>
<protein>
    <recommendedName>
        <fullName evidence="4">DUF3575 domain-containing protein</fullName>
    </recommendedName>
</protein>
<name>A0A4Z0MM64_9BACT</name>
<dbReference type="OrthoDB" id="885818at2"/>
<feature type="signal peptide" evidence="1">
    <location>
        <begin position="1"/>
        <end position="19"/>
    </location>
</feature>
<dbReference type="Proteomes" id="UP000298284">
    <property type="component" value="Unassembled WGS sequence"/>
</dbReference>
<keyword evidence="1" id="KW-0732">Signal</keyword>
<evidence type="ECO:0008006" key="4">
    <source>
        <dbReference type="Google" id="ProtNLM"/>
    </source>
</evidence>
<proteinExistence type="predicted"/>
<accession>A0A4Z0MM64</accession>
<sequence length="212" mass="24020">MKFYYLGALGLCISTATHAQHSLVPDSTHARPAAQVVKAGVRIFNQPDLISTYERQLTPRLSLLGGVGYFRQRYSIYGVWFSPAAGQSQPEEIQGVSHSYHADLQLRYYFRQHRPQRPLTGWYASFALQGTYRRSEEVYVASATALQGTTTRYRTTHAQPQVYLGRQWALGQRVVLDTFLGTCIYRRESVNRRNANAPYLDAGGGLQIGWRL</sequence>
<reference evidence="2 3" key="1">
    <citation type="submission" date="2019-04" db="EMBL/GenBank/DDBJ databases">
        <authorList>
            <person name="Feng G."/>
            <person name="Zhang J."/>
            <person name="Zhu H."/>
        </authorList>
    </citation>
    <scope>NUCLEOTIDE SEQUENCE [LARGE SCALE GENOMIC DNA]</scope>
    <source>
        <strain evidence="2 3">JCM 19491</strain>
    </source>
</reference>
<dbReference type="RefSeq" id="WP_135530492.1">
    <property type="nucleotide sequence ID" value="NZ_SRKZ01000003.1"/>
</dbReference>
<feature type="chain" id="PRO_5021292651" description="DUF3575 domain-containing protein" evidence="1">
    <location>
        <begin position="20"/>
        <end position="212"/>
    </location>
</feature>
<evidence type="ECO:0000313" key="2">
    <source>
        <dbReference type="EMBL" id="TGD80337.1"/>
    </source>
</evidence>
<evidence type="ECO:0000313" key="3">
    <source>
        <dbReference type="Proteomes" id="UP000298284"/>
    </source>
</evidence>
<gene>
    <name evidence="2" type="ORF">EU557_10870</name>
</gene>
<keyword evidence="3" id="KW-1185">Reference proteome</keyword>
<comment type="caution">
    <text evidence="2">The sequence shown here is derived from an EMBL/GenBank/DDBJ whole genome shotgun (WGS) entry which is preliminary data.</text>
</comment>
<evidence type="ECO:0000256" key="1">
    <source>
        <dbReference type="SAM" id="SignalP"/>
    </source>
</evidence>
<dbReference type="EMBL" id="SRKZ01000003">
    <property type="protein sequence ID" value="TGD80337.1"/>
    <property type="molecule type" value="Genomic_DNA"/>
</dbReference>
<dbReference type="AlphaFoldDB" id="A0A4Z0MM64"/>